<reference evidence="2" key="1">
    <citation type="journal article" date="2021" name="Nat. Commun.">
        <title>Genetic determinants of endophytism in the Arabidopsis root mycobiome.</title>
        <authorList>
            <person name="Mesny F."/>
            <person name="Miyauchi S."/>
            <person name="Thiergart T."/>
            <person name="Pickel B."/>
            <person name="Atanasova L."/>
            <person name="Karlsson M."/>
            <person name="Huettel B."/>
            <person name="Barry K.W."/>
            <person name="Haridas S."/>
            <person name="Chen C."/>
            <person name="Bauer D."/>
            <person name="Andreopoulos W."/>
            <person name="Pangilinan J."/>
            <person name="LaButti K."/>
            <person name="Riley R."/>
            <person name="Lipzen A."/>
            <person name="Clum A."/>
            <person name="Drula E."/>
            <person name="Henrissat B."/>
            <person name="Kohler A."/>
            <person name="Grigoriev I.V."/>
            <person name="Martin F.M."/>
            <person name="Hacquard S."/>
        </authorList>
    </citation>
    <scope>NUCLEOTIDE SEQUENCE</scope>
    <source>
        <strain evidence="2">MPI-CAGE-AT-0023</strain>
    </source>
</reference>
<dbReference type="PANTHER" id="PTHR45588">
    <property type="entry name" value="TPR DOMAIN-CONTAINING PROTEIN"/>
    <property type="match status" value="1"/>
</dbReference>
<dbReference type="PANTHER" id="PTHR45588:SF1">
    <property type="entry name" value="WW DOMAIN-CONTAINING PROTEIN"/>
    <property type="match status" value="1"/>
</dbReference>
<comment type="caution">
    <text evidence="2">The sequence shown here is derived from an EMBL/GenBank/DDBJ whole genome shotgun (WGS) entry which is preliminary data.</text>
</comment>
<dbReference type="AlphaFoldDB" id="A0A9P9FUA2"/>
<dbReference type="EMBL" id="JAGMUX010000038">
    <property type="protein sequence ID" value="KAH7205381.1"/>
    <property type="molecule type" value="Genomic_DNA"/>
</dbReference>
<evidence type="ECO:0000313" key="3">
    <source>
        <dbReference type="Proteomes" id="UP000720189"/>
    </source>
</evidence>
<dbReference type="Proteomes" id="UP000720189">
    <property type="component" value="Unassembled WGS sequence"/>
</dbReference>
<proteinExistence type="predicted"/>
<keyword evidence="3" id="KW-1185">Reference proteome</keyword>
<dbReference type="RefSeq" id="XP_046040974.1">
    <property type="nucleotide sequence ID" value="XM_046200530.1"/>
</dbReference>
<dbReference type="InterPro" id="IPR019734">
    <property type="entry name" value="TPR_rpt"/>
</dbReference>
<dbReference type="Gene3D" id="1.25.40.10">
    <property type="entry name" value="Tetratricopeptide repeat domain"/>
    <property type="match status" value="2"/>
</dbReference>
<dbReference type="SUPFAM" id="SSF48452">
    <property type="entry name" value="TPR-like"/>
    <property type="match status" value="2"/>
</dbReference>
<protein>
    <recommendedName>
        <fullName evidence="4">TPR domain protein</fullName>
    </recommendedName>
</protein>
<sequence length="599" mass="67092">MDYYDLGAYRRTVSTTSENAGIWFNRGLLWCYSFNHGEALRCFQRAVEYDAQCAMAYWGMAYAIGPNYNKPWIRYDQADFRETVSKSQAALALARAAQNTKPIEKALIEALSDRFPHGEATPEDFSKLDNAYVKAMRGVFDNFGEDIDVAALFVDAIMCARPRQLWDLDTGKPTGPETLEAMHILEAGLASQDGLDHPAFCHLYIHMMEMAPNPEKAIIAADQLRQLVPDGSHMQHMATHIDIACGDYRRGVDSNRKAMISDDKFFAEGTASTLYTAYRSHNIHVLVYAAMMAGRSRDAIQASKRITGIITPDLLSIKSPPMVDWVEYQAAMPAHVLIRFGRWEEILQLQPPEDKELFCVTDAMIHYAKGVALSALGRVQEAEVARKEFEAARRAVPENRQYGIACKAETALQVASRMLEGELEYRKGNFDQAFAYLSDGVRLEDRLPYADPPVWLQPVRHALGALLLEQGRIDKAEEVYKQDLGISKKLPRRKTRLNNVWALHGLYECLTRSGQSEEAERIRLQRDIAVASADIPLGASCFCRLSTAKCSAVMVAPCSKSCNDGHKNGKTSGTTETGKPFVGSMNYQRRQDMSRKKST</sequence>
<gene>
    <name evidence="2" type="ORF">BKA55DRAFT_698561</name>
</gene>
<evidence type="ECO:0000256" key="1">
    <source>
        <dbReference type="SAM" id="MobiDB-lite"/>
    </source>
</evidence>
<name>A0A9P9FUA2_FUSRE</name>
<feature type="region of interest" description="Disordered" evidence="1">
    <location>
        <begin position="564"/>
        <end position="599"/>
    </location>
</feature>
<dbReference type="SMART" id="SM00028">
    <property type="entry name" value="TPR"/>
    <property type="match status" value="4"/>
</dbReference>
<dbReference type="GeneID" id="70230484"/>
<dbReference type="InterPro" id="IPR011990">
    <property type="entry name" value="TPR-like_helical_dom_sf"/>
</dbReference>
<dbReference type="OrthoDB" id="414774at2759"/>
<evidence type="ECO:0008006" key="4">
    <source>
        <dbReference type="Google" id="ProtNLM"/>
    </source>
</evidence>
<feature type="compositionally biased region" description="Basic and acidic residues" evidence="1">
    <location>
        <begin position="589"/>
        <end position="599"/>
    </location>
</feature>
<organism evidence="2 3">
    <name type="scientific">Fusarium redolens</name>
    <dbReference type="NCBI Taxonomy" id="48865"/>
    <lineage>
        <taxon>Eukaryota</taxon>
        <taxon>Fungi</taxon>
        <taxon>Dikarya</taxon>
        <taxon>Ascomycota</taxon>
        <taxon>Pezizomycotina</taxon>
        <taxon>Sordariomycetes</taxon>
        <taxon>Hypocreomycetidae</taxon>
        <taxon>Hypocreales</taxon>
        <taxon>Nectriaceae</taxon>
        <taxon>Fusarium</taxon>
        <taxon>Fusarium redolens species complex</taxon>
    </lineage>
</organism>
<evidence type="ECO:0000313" key="2">
    <source>
        <dbReference type="EMBL" id="KAH7205381.1"/>
    </source>
</evidence>
<accession>A0A9P9FUA2</accession>